<dbReference type="SUPFAM" id="SSF51735">
    <property type="entry name" value="NAD(P)-binding Rossmann-fold domains"/>
    <property type="match status" value="1"/>
</dbReference>
<name>A0A2V2VRT8_TRYCR</name>
<dbReference type="VEuPathDB" id="TriTrypDB:TcBrA4_0128520"/>
<dbReference type="PANTHER" id="PTHR48106">
    <property type="entry name" value="QUINONE OXIDOREDUCTASE PIG3-RELATED"/>
    <property type="match status" value="1"/>
</dbReference>
<evidence type="ECO:0000259" key="3">
    <source>
        <dbReference type="SMART" id="SM00829"/>
    </source>
</evidence>
<evidence type="ECO:0000256" key="2">
    <source>
        <dbReference type="ARBA" id="ARBA00023002"/>
    </source>
</evidence>
<dbReference type="InterPro" id="IPR014189">
    <property type="entry name" value="Quinone_OxRdtase_PIG3"/>
</dbReference>
<dbReference type="PANTHER" id="PTHR48106:SF18">
    <property type="entry name" value="QUINONE OXIDOREDUCTASE PIG3"/>
    <property type="match status" value="1"/>
</dbReference>
<dbReference type="Pfam" id="PF08240">
    <property type="entry name" value="ADH_N"/>
    <property type="match status" value="1"/>
</dbReference>
<dbReference type="CDD" id="cd05276">
    <property type="entry name" value="p53_inducible_oxidoreductase"/>
    <property type="match status" value="1"/>
</dbReference>
<dbReference type="Pfam" id="PF13602">
    <property type="entry name" value="ADH_zinc_N_2"/>
    <property type="match status" value="1"/>
</dbReference>
<protein>
    <submittedName>
        <fullName evidence="4">Putative oxidoreductase</fullName>
    </submittedName>
</protein>
<proteinExistence type="predicted"/>
<dbReference type="VEuPathDB" id="TriTrypDB:C4B63_10g112"/>
<dbReference type="Gene3D" id="3.40.50.720">
    <property type="entry name" value="NAD(P)-binding Rossmann-like Domain"/>
    <property type="match status" value="1"/>
</dbReference>
<dbReference type="VEuPathDB" id="TriTrypDB:ECC02_007316"/>
<evidence type="ECO:0000313" key="5">
    <source>
        <dbReference type="Proteomes" id="UP000246121"/>
    </source>
</evidence>
<dbReference type="InterPro" id="IPR020843">
    <property type="entry name" value="ER"/>
</dbReference>
<dbReference type="AlphaFoldDB" id="A0A2V2VRT8"/>
<dbReference type="SUPFAM" id="SSF50129">
    <property type="entry name" value="GroES-like"/>
    <property type="match status" value="1"/>
</dbReference>
<dbReference type="SMART" id="SM00829">
    <property type="entry name" value="PKS_ER"/>
    <property type="match status" value="1"/>
</dbReference>
<keyword evidence="2" id="KW-0560">Oxidoreductase</keyword>
<organism evidence="4 5">
    <name type="scientific">Trypanosoma cruzi</name>
    <dbReference type="NCBI Taxonomy" id="5693"/>
    <lineage>
        <taxon>Eukaryota</taxon>
        <taxon>Discoba</taxon>
        <taxon>Euglenozoa</taxon>
        <taxon>Kinetoplastea</taxon>
        <taxon>Metakinetoplastina</taxon>
        <taxon>Trypanosomatida</taxon>
        <taxon>Trypanosomatidae</taxon>
        <taxon>Trypanosoma</taxon>
        <taxon>Schizotrypanum</taxon>
    </lineage>
</organism>
<keyword evidence="1" id="KW-0521">NADP</keyword>
<dbReference type="VEuPathDB" id="TriTrypDB:C3747_47g242"/>
<dbReference type="Gene3D" id="3.90.180.10">
    <property type="entry name" value="Medium-chain alcohol dehydrogenases, catalytic domain"/>
    <property type="match status" value="1"/>
</dbReference>
<dbReference type="VEuPathDB" id="TriTrypDB:BCY84_15075"/>
<sequence length="337" mass="36515">MKSMRAVTMRAFGDVDVMHISEVTGVSLSRPSDVIIRVMAAGVNRADVSQRQGHYPPPKGSSEILGMEVSGVVEKVGENVKRFKEGDRVMALLTGGGYAEMAVAHEGSVMKIPEGYSFVEAAAIPEAFLTAWQALKLHGNLQKGQHMLFHAGASGVGTAALQLAEKYFRATAIATCSSGKVEFCKKFAKFVVDRSPDASGKCFSSKVRDAVKGETVNLIVDPVVGGTYLQEDGEVLAQDGKVVLLAFMGGAKVSLDVMPFFRKRASVIFSKLRDQTDEYKEALVRSFEEEVIPYMTRREIVPVVQCTYALEEVAAAHKLMENNKSNGKIILTVGKAE</sequence>
<dbReference type="GO" id="GO:0016651">
    <property type="term" value="F:oxidoreductase activity, acting on NAD(P)H"/>
    <property type="evidence" value="ECO:0007669"/>
    <property type="project" value="TreeGrafter"/>
</dbReference>
<reference evidence="4 5" key="1">
    <citation type="journal article" date="2018" name="Microb. Genom.">
        <title>Expanding an expanded genome: long-read sequencing of Trypanosoma cruzi.</title>
        <authorList>
            <person name="Berna L."/>
            <person name="Rodriguez M."/>
            <person name="Chiribao M.L."/>
            <person name="Parodi-Talice A."/>
            <person name="Pita S."/>
            <person name="Rijo G."/>
            <person name="Alvarez-Valin F."/>
            <person name="Robello C."/>
        </authorList>
    </citation>
    <scope>NUCLEOTIDE SEQUENCE [LARGE SCALE GENOMIC DNA]</scope>
    <source>
        <strain evidence="4 5">Dm28c</strain>
    </source>
</reference>
<feature type="domain" description="Enoyl reductase (ER)" evidence="3">
    <location>
        <begin position="13"/>
        <end position="331"/>
    </location>
</feature>
<evidence type="ECO:0000256" key="1">
    <source>
        <dbReference type="ARBA" id="ARBA00022857"/>
    </source>
</evidence>
<dbReference type="VEuPathDB" id="TriTrypDB:TcCL_NonESM07602"/>
<dbReference type="InterPro" id="IPR036291">
    <property type="entry name" value="NAD(P)-bd_dom_sf"/>
</dbReference>
<comment type="caution">
    <text evidence="4">The sequence shown here is derived from an EMBL/GenBank/DDBJ whole genome shotgun (WGS) entry which is preliminary data.</text>
</comment>
<dbReference type="VEuPathDB" id="TriTrypDB:Tc_MARK_3078"/>
<dbReference type="InterPro" id="IPR013154">
    <property type="entry name" value="ADH-like_N"/>
</dbReference>
<dbReference type="GO" id="GO:0070402">
    <property type="term" value="F:NADPH binding"/>
    <property type="evidence" value="ECO:0007669"/>
    <property type="project" value="TreeGrafter"/>
</dbReference>
<accession>A0A2V2VRT8</accession>
<dbReference type="VEuPathDB" id="TriTrypDB:TcG_02864"/>
<dbReference type="InterPro" id="IPR011032">
    <property type="entry name" value="GroES-like_sf"/>
</dbReference>
<dbReference type="VEuPathDB" id="TriTrypDB:TCSYLVIO_004276"/>
<dbReference type="VEuPathDB" id="TriTrypDB:TcCLB.506485.80"/>
<evidence type="ECO:0000313" key="4">
    <source>
        <dbReference type="EMBL" id="PWU99061.1"/>
    </source>
</evidence>
<dbReference type="Proteomes" id="UP000246121">
    <property type="component" value="Unassembled WGS sequence"/>
</dbReference>
<dbReference type="NCBIfam" id="TIGR02824">
    <property type="entry name" value="quinone_pig3"/>
    <property type="match status" value="1"/>
</dbReference>
<dbReference type="EMBL" id="PRFA01000010">
    <property type="protein sequence ID" value="PWU99061.1"/>
    <property type="molecule type" value="Genomic_DNA"/>
</dbReference>
<gene>
    <name evidence="4" type="ORF">C4B63_10g112</name>
</gene>
<dbReference type="VEuPathDB" id="TriTrypDB:TCDM_04274"/>